<dbReference type="InterPro" id="IPR050304">
    <property type="entry name" value="MT-severing_AAA_ATPase"/>
</dbReference>
<evidence type="ECO:0000259" key="1">
    <source>
        <dbReference type="SMART" id="SM00382"/>
    </source>
</evidence>
<dbReference type="GO" id="GO:0016887">
    <property type="term" value="F:ATP hydrolysis activity"/>
    <property type="evidence" value="ECO:0007669"/>
    <property type="project" value="InterPro"/>
</dbReference>
<dbReference type="AlphaFoldDB" id="A0A0E9LQV1"/>
<dbReference type="InterPro" id="IPR003959">
    <property type="entry name" value="ATPase_AAA_core"/>
</dbReference>
<dbReference type="GO" id="GO:0005524">
    <property type="term" value="F:ATP binding"/>
    <property type="evidence" value="ECO:0007669"/>
    <property type="project" value="InterPro"/>
</dbReference>
<keyword evidence="3" id="KW-1185">Reference proteome</keyword>
<dbReference type="EMBL" id="BAZW01000084">
    <property type="protein sequence ID" value="GAO27678.1"/>
    <property type="molecule type" value="Genomic_DNA"/>
</dbReference>
<organism evidence="2 3">
    <name type="scientific">Geofilum rubicundum JCM 15548</name>
    <dbReference type="NCBI Taxonomy" id="1236989"/>
    <lineage>
        <taxon>Bacteria</taxon>
        <taxon>Pseudomonadati</taxon>
        <taxon>Bacteroidota</taxon>
        <taxon>Bacteroidia</taxon>
        <taxon>Marinilabiliales</taxon>
        <taxon>Marinilabiliaceae</taxon>
        <taxon>Geofilum</taxon>
    </lineage>
</organism>
<protein>
    <submittedName>
        <fullName evidence="2">ATPase, AAA family</fullName>
    </submittedName>
</protein>
<dbReference type="STRING" id="1236989.JCM15548_14521"/>
<dbReference type="CDD" id="cd19481">
    <property type="entry name" value="RecA-like_protease"/>
    <property type="match status" value="1"/>
</dbReference>
<evidence type="ECO:0000313" key="3">
    <source>
        <dbReference type="Proteomes" id="UP000032900"/>
    </source>
</evidence>
<dbReference type="InterPro" id="IPR003593">
    <property type="entry name" value="AAA+_ATPase"/>
</dbReference>
<dbReference type="PANTHER" id="PTHR23074:SF83">
    <property type="entry name" value="VACUOLAR PROTEIN SORTING-ASSOCIATED PROTEIN 4A"/>
    <property type="match status" value="1"/>
</dbReference>
<accession>A0A0E9LQV1</accession>
<dbReference type="SUPFAM" id="SSF52540">
    <property type="entry name" value="P-loop containing nucleoside triphosphate hydrolases"/>
    <property type="match status" value="1"/>
</dbReference>
<feature type="domain" description="AAA+ ATPase" evidence="1">
    <location>
        <begin position="245"/>
        <end position="384"/>
    </location>
</feature>
<dbReference type="InterPro" id="IPR027417">
    <property type="entry name" value="P-loop_NTPase"/>
</dbReference>
<dbReference type="SMART" id="SM00382">
    <property type="entry name" value="AAA"/>
    <property type="match status" value="1"/>
</dbReference>
<dbReference type="Pfam" id="PF00004">
    <property type="entry name" value="AAA"/>
    <property type="match status" value="1"/>
</dbReference>
<dbReference type="Gene3D" id="3.40.50.300">
    <property type="entry name" value="P-loop containing nucleotide triphosphate hydrolases"/>
    <property type="match status" value="1"/>
</dbReference>
<dbReference type="PANTHER" id="PTHR23074">
    <property type="entry name" value="AAA DOMAIN-CONTAINING"/>
    <property type="match status" value="1"/>
</dbReference>
<sequence length="461" mass="53348">MGYVTKRKARRNHFDRGLANREEYSINDMLARAIVKREALPVIKKEEVNNILEFLEKWEEQLDQRANEVICTDELICECKVLFMEYAHFPLVGTIEKMGLKSQELIVYLQLIWEHINGSTEVELNSICEKLFDKSARRLRFMQDVSEGKNPLVKMNLVELEEKRFLNESEIKLSPKSLQILADNEMMSFVKLRKRDNIIEPENITQRELIFNEMEMKHLMLLNQMLEEQWLNATRERLAKKNLPVGVTVLLHGAPGTGKTESVLQVARKTGREIMKIEISQSKSMWFGESEKIIKRIFTDYRAYCKQCPSTPILLFNEADAILSRRSNNIKGAVGQTENAIQNILLEELENFEGIFMATTNLVGNLDNAFDRRFLFKIKFGKPDAEIRTRIWKQKMPSLSDEECSILARRFDFSGGEINNVVRKMEIESIIHGYEPGLDNAIDFCTQESTAQQSAAVGFKF</sequence>
<gene>
    <name evidence="2" type="ORF">JCM15548_14521</name>
</gene>
<reference evidence="2 3" key="1">
    <citation type="journal article" date="2015" name="Microbes Environ.">
        <title>Distribution and evolution of nitrogen fixation genes in the phylum bacteroidetes.</title>
        <authorList>
            <person name="Inoue J."/>
            <person name="Oshima K."/>
            <person name="Suda W."/>
            <person name="Sakamoto M."/>
            <person name="Iino T."/>
            <person name="Noda S."/>
            <person name="Hongoh Y."/>
            <person name="Hattori M."/>
            <person name="Ohkuma M."/>
        </authorList>
    </citation>
    <scope>NUCLEOTIDE SEQUENCE [LARGE SCALE GENOMIC DNA]</scope>
    <source>
        <strain evidence="2">JCM 15548</strain>
    </source>
</reference>
<dbReference type="Proteomes" id="UP000032900">
    <property type="component" value="Unassembled WGS sequence"/>
</dbReference>
<proteinExistence type="predicted"/>
<evidence type="ECO:0000313" key="2">
    <source>
        <dbReference type="EMBL" id="GAO27678.1"/>
    </source>
</evidence>
<comment type="caution">
    <text evidence="2">The sequence shown here is derived from an EMBL/GenBank/DDBJ whole genome shotgun (WGS) entry which is preliminary data.</text>
</comment>
<name>A0A0E9LQV1_9BACT</name>